<dbReference type="InterPro" id="IPR007324">
    <property type="entry name" value="Sugar-bd_dom_put"/>
</dbReference>
<sequence>MAVEEKILTKIAYYYYKQELTQSEIAQRLHMSRQRVNRLLKKSRELGIVDINIKGYEEYLINLESEIEKKFSLKRVMVAQPQEDEDIFHSLGRAGVELVMDLLEDNLTIGISWGRTIYNTVNYFPVLKGKYKNIKALQLVGSLNNLGDTRLTNDITKNFAEKIDAKAYYMFAPTFVSSKETKDTLMQEESLKKLFSLFNYCDIILGSVGLMANSTSSLKEQQQFLNPRDYSELKEKGAVGNICLNYFDKEGNKIDCDFNNRVMAIDIDSIKRSKNVVCITGGEDKHEAILAALKGKYIDTLVIDKDTADYIMTH</sequence>
<dbReference type="InterPro" id="IPR051054">
    <property type="entry name" value="SorC_transcr_regulators"/>
</dbReference>
<dbReference type="Gene3D" id="3.40.50.1360">
    <property type="match status" value="1"/>
</dbReference>
<organism evidence="7 8">
    <name type="scientific">Anaerofustis stercorihominis</name>
    <dbReference type="NCBI Taxonomy" id="214853"/>
    <lineage>
        <taxon>Bacteria</taxon>
        <taxon>Bacillati</taxon>
        <taxon>Bacillota</taxon>
        <taxon>Clostridia</taxon>
        <taxon>Eubacteriales</taxon>
        <taxon>Eubacteriaceae</taxon>
        <taxon>Anaerofustis</taxon>
    </lineage>
</organism>
<dbReference type="Pfam" id="PF04545">
    <property type="entry name" value="Sigma70_r4"/>
    <property type="match status" value="1"/>
</dbReference>
<dbReference type="GO" id="GO:0003677">
    <property type="term" value="F:DNA binding"/>
    <property type="evidence" value="ECO:0007669"/>
    <property type="project" value="UniProtKB-KW"/>
</dbReference>
<dbReference type="EMBL" id="QUSM01000003">
    <property type="protein sequence ID" value="RGD74624.1"/>
    <property type="molecule type" value="Genomic_DNA"/>
</dbReference>
<dbReference type="Gene3D" id="1.10.10.10">
    <property type="entry name" value="Winged helix-like DNA-binding domain superfamily/Winged helix DNA-binding domain"/>
    <property type="match status" value="1"/>
</dbReference>
<reference evidence="7 8" key="1">
    <citation type="submission" date="2018-08" db="EMBL/GenBank/DDBJ databases">
        <title>A genome reference for cultivated species of the human gut microbiota.</title>
        <authorList>
            <person name="Zou Y."/>
            <person name="Xue W."/>
            <person name="Luo G."/>
        </authorList>
    </citation>
    <scope>NUCLEOTIDE SEQUENCE [LARGE SCALE GENOMIC DNA]</scope>
    <source>
        <strain evidence="7 8">AM25-6</strain>
    </source>
</reference>
<dbReference type="RefSeq" id="WP_007048864.1">
    <property type="nucleotide sequence ID" value="NZ_CABKNJ010000005.1"/>
</dbReference>
<dbReference type="InterPro" id="IPR036388">
    <property type="entry name" value="WH-like_DNA-bd_sf"/>
</dbReference>
<evidence type="ECO:0000313" key="8">
    <source>
        <dbReference type="Proteomes" id="UP000261212"/>
    </source>
</evidence>
<dbReference type="GO" id="GO:0003700">
    <property type="term" value="F:DNA-binding transcription factor activity"/>
    <property type="evidence" value="ECO:0007669"/>
    <property type="project" value="InterPro"/>
</dbReference>
<evidence type="ECO:0000256" key="2">
    <source>
        <dbReference type="ARBA" id="ARBA00023015"/>
    </source>
</evidence>
<evidence type="ECO:0000259" key="6">
    <source>
        <dbReference type="Pfam" id="PF04545"/>
    </source>
</evidence>
<accession>A0A3E3DZB2</accession>
<feature type="domain" description="RNA polymerase sigma-70 region 4" evidence="6">
    <location>
        <begin position="14"/>
        <end position="43"/>
    </location>
</feature>
<dbReference type="AlphaFoldDB" id="A0A3E3DZB2"/>
<dbReference type="PANTHER" id="PTHR34294:SF1">
    <property type="entry name" value="TRANSCRIPTIONAL REGULATOR LSRR"/>
    <property type="match status" value="1"/>
</dbReference>
<dbReference type="SUPFAM" id="SSF88659">
    <property type="entry name" value="Sigma3 and sigma4 domains of RNA polymerase sigma factors"/>
    <property type="match status" value="1"/>
</dbReference>
<comment type="caution">
    <text evidence="7">The sequence shown here is derived from an EMBL/GenBank/DDBJ whole genome shotgun (WGS) entry which is preliminary data.</text>
</comment>
<dbReference type="Proteomes" id="UP000261212">
    <property type="component" value="Unassembled WGS sequence"/>
</dbReference>
<keyword evidence="4" id="KW-0804">Transcription</keyword>
<dbReference type="Pfam" id="PF04198">
    <property type="entry name" value="Sugar-bind"/>
    <property type="match status" value="1"/>
</dbReference>
<evidence type="ECO:0000256" key="3">
    <source>
        <dbReference type="ARBA" id="ARBA00023125"/>
    </source>
</evidence>
<gene>
    <name evidence="7" type="ORF">DW687_07655</name>
</gene>
<dbReference type="PANTHER" id="PTHR34294">
    <property type="entry name" value="TRANSCRIPTIONAL REGULATOR-RELATED"/>
    <property type="match status" value="1"/>
</dbReference>
<comment type="similarity">
    <text evidence="1">Belongs to the SorC transcriptional regulatory family.</text>
</comment>
<dbReference type="GO" id="GO:0006352">
    <property type="term" value="P:DNA-templated transcription initiation"/>
    <property type="evidence" value="ECO:0007669"/>
    <property type="project" value="InterPro"/>
</dbReference>
<feature type="domain" description="Sugar-binding" evidence="5">
    <location>
        <begin position="60"/>
        <end position="312"/>
    </location>
</feature>
<keyword evidence="3" id="KW-0238">DNA-binding</keyword>
<dbReference type="InterPro" id="IPR007630">
    <property type="entry name" value="RNA_pol_sigma70_r4"/>
</dbReference>
<evidence type="ECO:0000256" key="1">
    <source>
        <dbReference type="ARBA" id="ARBA00010466"/>
    </source>
</evidence>
<keyword evidence="2" id="KW-0805">Transcription regulation</keyword>
<protein>
    <submittedName>
        <fullName evidence="7">Sugar-binding transcriptional regulator</fullName>
    </submittedName>
</protein>
<dbReference type="SUPFAM" id="SSF100950">
    <property type="entry name" value="NagB/RpiA/CoA transferase-like"/>
    <property type="match status" value="1"/>
</dbReference>
<evidence type="ECO:0000313" key="7">
    <source>
        <dbReference type="EMBL" id="RGD74624.1"/>
    </source>
</evidence>
<dbReference type="InterPro" id="IPR037171">
    <property type="entry name" value="NagB/RpiA_transferase-like"/>
</dbReference>
<evidence type="ECO:0000256" key="4">
    <source>
        <dbReference type="ARBA" id="ARBA00023163"/>
    </source>
</evidence>
<evidence type="ECO:0000259" key="5">
    <source>
        <dbReference type="Pfam" id="PF04198"/>
    </source>
</evidence>
<name>A0A3E3DZB2_9FIRM</name>
<dbReference type="GO" id="GO:0030246">
    <property type="term" value="F:carbohydrate binding"/>
    <property type="evidence" value="ECO:0007669"/>
    <property type="project" value="InterPro"/>
</dbReference>
<dbReference type="InterPro" id="IPR013324">
    <property type="entry name" value="RNA_pol_sigma_r3/r4-like"/>
</dbReference>
<dbReference type="GeneID" id="97999362"/>
<proteinExistence type="inferred from homology"/>